<reference evidence="2 3" key="1">
    <citation type="submission" date="2019-03" db="EMBL/GenBank/DDBJ databases">
        <title>Genomics of glacier-inhabiting Cryobacterium strains.</title>
        <authorList>
            <person name="Liu Q."/>
            <person name="Xin Y.-H."/>
        </authorList>
    </citation>
    <scope>NUCLEOTIDE SEQUENCE [LARGE SCALE GENOMIC DNA]</scope>
    <source>
        <strain evidence="2 3">Sr47</strain>
    </source>
</reference>
<protein>
    <submittedName>
        <fullName evidence="2">DUF3180 domain-containing protein</fullName>
    </submittedName>
</protein>
<organism evidence="2 3">
    <name type="scientific">Cryobacterium tagatosivorans</name>
    <dbReference type="NCBI Taxonomy" id="1259199"/>
    <lineage>
        <taxon>Bacteria</taxon>
        <taxon>Bacillati</taxon>
        <taxon>Actinomycetota</taxon>
        <taxon>Actinomycetes</taxon>
        <taxon>Micrococcales</taxon>
        <taxon>Microbacteriaceae</taxon>
        <taxon>Cryobacterium</taxon>
    </lineage>
</organism>
<dbReference type="Proteomes" id="UP000297866">
    <property type="component" value="Unassembled WGS sequence"/>
</dbReference>
<dbReference type="Pfam" id="PF11377">
    <property type="entry name" value="DUF3180"/>
    <property type="match status" value="1"/>
</dbReference>
<evidence type="ECO:0000313" key="3">
    <source>
        <dbReference type="Proteomes" id="UP000297866"/>
    </source>
</evidence>
<comment type="caution">
    <text evidence="2">The sequence shown here is derived from an EMBL/GenBank/DDBJ whole genome shotgun (WGS) entry which is preliminary data.</text>
</comment>
<keyword evidence="1" id="KW-0812">Transmembrane</keyword>
<accession>A0A4R8UH81</accession>
<evidence type="ECO:0000256" key="1">
    <source>
        <dbReference type="SAM" id="Phobius"/>
    </source>
</evidence>
<dbReference type="RefSeq" id="WP_134489218.1">
    <property type="nucleotide sequence ID" value="NZ_SOEZ01000034.1"/>
</dbReference>
<dbReference type="InterPro" id="IPR021517">
    <property type="entry name" value="DUF3180"/>
</dbReference>
<keyword evidence="1" id="KW-1133">Transmembrane helix</keyword>
<dbReference type="OrthoDB" id="5125751at2"/>
<feature type="transmembrane region" description="Helical" evidence="1">
    <location>
        <begin position="123"/>
        <end position="148"/>
    </location>
</feature>
<feature type="transmembrane region" description="Helical" evidence="1">
    <location>
        <begin position="41"/>
        <end position="59"/>
    </location>
</feature>
<proteinExistence type="predicted"/>
<evidence type="ECO:0000313" key="2">
    <source>
        <dbReference type="EMBL" id="TFB52471.1"/>
    </source>
</evidence>
<keyword evidence="3" id="KW-1185">Reference proteome</keyword>
<sequence>MKRSAPTPLIALGLLGTVVGFLIEVAAAASGAPILVPPLTTGGTLAIIGIVVVWLAWPIRQATKGAKAANGNAKRRVDPFLAMRVAVLAKASSFSGALFLGGGLGIILFVFTRTVLPGTSSLWLAVATALGAGILLAGGLVAEFFCTLPPDKPDDERQEETGGLRA</sequence>
<feature type="transmembrane region" description="Helical" evidence="1">
    <location>
        <begin position="80"/>
        <end position="111"/>
    </location>
</feature>
<name>A0A4R8UH81_9MICO</name>
<keyword evidence="1" id="KW-0472">Membrane</keyword>
<gene>
    <name evidence="2" type="ORF">E3O23_06225</name>
</gene>
<dbReference type="EMBL" id="SOEZ01000034">
    <property type="protein sequence ID" value="TFB52471.1"/>
    <property type="molecule type" value="Genomic_DNA"/>
</dbReference>
<dbReference type="AlphaFoldDB" id="A0A4R8UH81"/>